<gene>
    <name evidence="3" type="primary">Contig18384.g19525</name>
    <name evidence="3" type="ORF">STYLEM_624</name>
</gene>
<dbReference type="InterPro" id="IPR009721">
    <property type="entry name" value="O-acyltransferase_WSD1_C"/>
</dbReference>
<keyword evidence="1" id="KW-1133">Transmembrane helix</keyword>
<dbReference type="EMBL" id="CCKQ01000593">
    <property type="protein sequence ID" value="CDW71676.1"/>
    <property type="molecule type" value="Genomic_DNA"/>
</dbReference>
<dbReference type="InParanoid" id="A0A077ZT85"/>
<dbReference type="InterPro" id="IPR045034">
    <property type="entry name" value="O-acyltransferase_WSD1-like"/>
</dbReference>
<dbReference type="GO" id="GO:0008374">
    <property type="term" value="F:O-acyltransferase activity"/>
    <property type="evidence" value="ECO:0007669"/>
    <property type="project" value="InterPro"/>
</dbReference>
<name>A0A077ZT85_STYLE</name>
<dbReference type="Pfam" id="PF06974">
    <property type="entry name" value="WS_DGAT_C"/>
    <property type="match status" value="1"/>
</dbReference>
<dbReference type="Proteomes" id="UP000039865">
    <property type="component" value="Unassembled WGS sequence"/>
</dbReference>
<keyword evidence="4" id="KW-1185">Reference proteome</keyword>
<sequence length="473" mass="54704">MKCKLSDFLIKFSIIPILYAALDAATATIISVTILTVYRDLIGLFLRLKPMPVMDVCTFFGLDGSHSNIMSAIYFERLSADKAKERFSLLISKIPKMRYSIVNILGDLYYKELPQKQVLDIIFNEIPKDQQLKDQKDIDRYISQNINIPFDFSRPQFEIFWQENYQEKFSLLLWKQHHSFCDGASLVSFINSTADKFDISALFPIKEVSSVQKIILKLGIPFYFMKMIVAFLTLSFKENPLHDGKRQLTGRRFVSTGKFFEFNDVKECAKTYKVTINDLVTSCLSTAIKEYFRLQGDTKSNFVNLVIPANIRFKHYQSIEDIKLENKFAVVPLRIPLFDDIKTSLREIPKATSRLRSAFGEVYATYFMTKFATKYFPYFFSQWYVNFSSMAFTMALSNTPGILKPLELSGSKQIYGQSYIQTAGHCGLTFCILSYVDKIRMTVNVDESIMQEPEVLKDLVEKYLDQCIEMTKQ</sequence>
<dbReference type="OrthoDB" id="619536at2759"/>
<organism evidence="3 4">
    <name type="scientific">Stylonychia lemnae</name>
    <name type="common">Ciliate</name>
    <dbReference type="NCBI Taxonomy" id="5949"/>
    <lineage>
        <taxon>Eukaryota</taxon>
        <taxon>Sar</taxon>
        <taxon>Alveolata</taxon>
        <taxon>Ciliophora</taxon>
        <taxon>Intramacronucleata</taxon>
        <taxon>Spirotrichea</taxon>
        <taxon>Stichotrichia</taxon>
        <taxon>Sporadotrichida</taxon>
        <taxon>Oxytrichidae</taxon>
        <taxon>Stylonychinae</taxon>
        <taxon>Stylonychia</taxon>
    </lineage>
</organism>
<dbReference type="PANTHER" id="PTHR31650:SF1">
    <property type="entry name" value="WAX ESTER SYNTHASE_DIACYLGLYCEROL ACYLTRANSFERASE 4-RELATED"/>
    <property type="match status" value="1"/>
</dbReference>
<dbReference type="GO" id="GO:0019432">
    <property type="term" value="P:triglyceride biosynthetic process"/>
    <property type="evidence" value="ECO:0007669"/>
    <property type="project" value="TreeGrafter"/>
</dbReference>
<keyword evidence="1" id="KW-0472">Membrane</keyword>
<dbReference type="PANTHER" id="PTHR31650">
    <property type="entry name" value="O-ACYLTRANSFERASE (WSD1-LIKE) FAMILY PROTEIN"/>
    <property type="match status" value="1"/>
</dbReference>
<evidence type="ECO:0000259" key="2">
    <source>
        <dbReference type="Pfam" id="PF06974"/>
    </source>
</evidence>
<protein>
    <submittedName>
        <fullName evidence="3">Ws dgat mgat</fullName>
    </submittedName>
</protein>
<keyword evidence="1" id="KW-0812">Transmembrane</keyword>
<evidence type="ECO:0000313" key="3">
    <source>
        <dbReference type="EMBL" id="CDW71676.1"/>
    </source>
</evidence>
<accession>A0A077ZT85</accession>
<evidence type="ECO:0000256" key="1">
    <source>
        <dbReference type="SAM" id="Phobius"/>
    </source>
</evidence>
<dbReference type="AlphaFoldDB" id="A0A077ZT85"/>
<dbReference type="GO" id="GO:0005886">
    <property type="term" value="C:plasma membrane"/>
    <property type="evidence" value="ECO:0007669"/>
    <property type="project" value="TreeGrafter"/>
</dbReference>
<evidence type="ECO:0000313" key="4">
    <source>
        <dbReference type="Proteomes" id="UP000039865"/>
    </source>
</evidence>
<proteinExistence type="predicted"/>
<reference evidence="3 4" key="1">
    <citation type="submission" date="2014-06" db="EMBL/GenBank/DDBJ databases">
        <authorList>
            <person name="Swart Estienne"/>
        </authorList>
    </citation>
    <scope>NUCLEOTIDE SEQUENCE [LARGE SCALE GENOMIC DNA]</scope>
    <source>
        <strain evidence="3 4">130c</strain>
    </source>
</reference>
<feature type="domain" description="O-acyltransferase WSD1 C-terminal" evidence="2">
    <location>
        <begin position="328"/>
        <end position="465"/>
    </location>
</feature>
<feature type="transmembrane region" description="Helical" evidence="1">
    <location>
        <begin position="12"/>
        <end position="38"/>
    </location>
</feature>